<comment type="caution">
    <text evidence="3">The sequence shown here is derived from an EMBL/GenBank/DDBJ whole genome shotgun (WGS) entry which is preliminary data.</text>
</comment>
<name>A0A3P3QTX0_9FIRM</name>
<dbReference type="EMBL" id="RRCO01000006">
    <property type="protein sequence ID" value="RRJ24545.1"/>
    <property type="molecule type" value="Genomic_DNA"/>
</dbReference>
<evidence type="ECO:0000313" key="4">
    <source>
        <dbReference type="Proteomes" id="UP000272490"/>
    </source>
</evidence>
<feature type="compositionally biased region" description="Basic and acidic residues" evidence="1">
    <location>
        <begin position="29"/>
        <end position="42"/>
    </location>
</feature>
<evidence type="ECO:0000256" key="2">
    <source>
        <dbReference type="SAM" id="Phobius"/>
    </source>
</evidence>
<dbReference type="Proteomes" id="UP000272490">
    <property type="component" value="Unassembled WGS sequence"/>
</dbReference>
<keyword evidence="2" id="KW-0812">Transmembrane</keyword>
<sequence>MDKNPKEGYVRNTPKTGNKLERQSSFTGSREEVFTESNHYDEVNSSEDYTRSLNYYGGESQARGKEKYVSQAEEVDNKQPDLQQILEEANQLPSKKKSRLPLIFVSIIFCLILVVGGIFFSNFLKSQEELKENTVRVAKAKEIAATSDLFEIDKDSLDSSVYIDYTLGIWSYKSNMIKDRDGFYIGELKRGIPDGYGVFYYENENNEGGSKAHGSHMLIGEWENGNLKKESTVERRLLAHIENAEDDITDIKYTFNDTWENGWFIHDEADGTYSYQDIARPKGELWSDWTFTGKVEVNGIGCISGIRKYSEDSYEEGEFEGLRLVKGKKHLRDGTIYDGEFQSGDLYNGIVYNSDGSVGYYVTSGKWEKR</sequence>
<dbReference type="SUPFAM" id="SSF82185">
    <property type="entry name" value="Histone H3 K4-specific methyltransferase SET7/9 N-terminal domain"/>
    <property type="match status" value="1"/>
</dbReference>
<feature type="region of interest" description="Disordered" evidence="1">
    <location>
        <begin position="1"/>
        <end position="46"/>
    </location>
</feature>
<organism evidence="3 4">
    <name type="scientific">Lachnoanaerobaculum gingivalis</name>
    <dbReference type="NCBI Taxonomy" id="2490855"/>
    <lineage>
        <taxon>Bacteria</taxon>
        <taxon>Bacillati</taxon>
        <taxon>Bacillota</taxon>
        <taxon>Clostridia</taxon>
        <taxon>Lachnospirales</taxon>
        <taxon>Lachnospiraceae</taxon>
        <taxon>Lachnoanaerobaculum</taxon>
    </lineage>
</organism>
<reference evidence="3 4" key="1">
    <citation type="submission" date="2018-11" db="EMBL/GenBank/DDBJ databases">
        <title>Genome sequencing of Lachnoanaerobaculum sp. KCOM 2030 (= ChDC B114).</title>
        <authorList>
            <person name="Kook J.-K."/>
            <person name="Park S.-N."/>
            <person name="Lim Y.K."/>
        </authorList>
    </citation>
    <scope>NUCLEOTIDE SEQUENCE [LARGE SCALE GENOMIC DNA]</scope>
    <source>
        <strain evidence="3 4">KCOM 2030</strain>
    </source>
</reference>
<evidence type="ECO:0000256" key="1">
    <source>
        <dbReference type="SAM" id="MobiDB-lite"/>
    </source>
</evidence>
<keyword evidence="2" id="KW-0472">Membrane</keyword>
<accession>A0A3P3QTX0</accession>
<keyword evidence="2" id="KW-1133">Transmembrane helix</keyword>
<keyword evidence="4" id="KW-1185">Reference proteome</keyword>
<evidence type="ECO:0000313" key="3">
    <source>
        <dbReference type="EMBL" id="RRJ24545.1"/>
    </source>
</evidence>
<dbReference type="RefSeq" id="WP_128674885.1">
    <property type="nucleotide sequence ID" value="NZ_RRCO01000006.1"/>
</dbReference>
<evidence type="ECO:0008006" key="5">
    <source>
        <dbReference type="Google" id="ProtNLM"/>
    </source>
</evidence>
<protein>
    <recommendedName>
        <fullName evidence="5">MORN repeat protein</fullName>
    </recommendedName>
</protein>
<dbReference type="AlphaFoldDB" id="A0A3P3QTX0"/>
<feature type="transmembrane region" description="Helical" evidence="2">
    <location>
        <begin position="102"/>
        <end position="124"/>
    </location>
</feature>
<proteinExistence type="predicted"/>
<dbReference type="OrthoDB" id="7059515at2"/>
<gene>
    <name evidence="3" type="ORF">EHV10_12210</name>
</gene>